<dbReference type="PANTHER" id="PTHR24189">
    <property type="entry name" value="MYOTROPHIN"/>
    <property type="match status" value="1"/>
</dbReference>
<sequence length="244" mass="28198">MASSDLYYIMIMDTDADYDNCRYCKRMLLQGAKFGNTGLVRYLLKNKVDPNFSDEYLRAPIHYAVNSNNPSIVKLLVDYGAEIDIFDDDFEYPITEAVKSNYLEVAKTLIDAGADKTIFNDFDLLHNSINKKHREMTELLIDNGTDVLMKDADERIPLHYAAYNDDIEGVLHVLDYVSCNLGYEVCEKMIYEILSCHDIYSNEVLSTIIDYFMVIKRKDLESFLRDSHNMVKKLIDDTEELNTV</sequence>
<dbReference type="PROSITE" id="PS50297">
    <property type="entry name" value="ANK_REP_REGION"/>
    <property type="match status" value="1"/>
</dbReference>
<evidence type="ECO:0000256" key="2">
    <source>
        <dbReference type="ARBA" id="ARBA00023043"/>
    </source>
</evidence>
<reference evidence="4" key="1">
    <citation type="submission" date="2023-04" db="EMBL/GenBank/DDBJ databases">
        <title>Genomic characterization of avipoxvirus isolates from Andean condor (Vultur gryphus).</title>
        <authorList>
            <person name="Butt S.L."/>
            <person name="Do Nascimento G.M."/>
            <person name="Tripathy D.N."/>
            <person name="Diel D.G."/>
        </authorList>
    </citation>
    <scope>NUCLEOTIDE SEQUENCE</scope>
    <source>
        <strain evidence="4">CDPV99</strain>
    </source>
</reference>
<feature type="repeat" description="ANK" evidence="3">
    <location>
        <begin position="56"/>
        <end position="88"/>
    </location>
</feature>
<keyword evidence="1" id="KW-0677">Repeat</keyword>
<dbReference type="InterPro" id="IPR050745">
    <property type="entry name" value="Multifunctional_regulatory"/>
</dbReference>
<dbReference type="PANTHER" id="PTHR24189:SF50">
    <property type="entry name" value="ANKYRIN REPEAT AND SOCS BOX PROTEIN 2"/>
    <property type="match status" value="1"/>
</dbReference>
<protein>
    <submittedName>
        <fullName evidence="4">Ankyrin repeat containing protein</fullName>
    </submittedName>
</protein>
<dbReference type="SMART" id="SM00248">
    <property type="entry name" value="ANK"/>
    <property type="match status" value="5"/>
</dbReference>
<gene>
    <name evidence="4" type="ORF">CDPV99-304</name>
</gene>
<dbReference type="Pfam" id="PF12796">
    <property type="entry name" value="Ank_2"/>
    <property type="match status" value="1"/>
</dbReference>
<evidence type="ECO:0000256" key="3">
    <source>
        <dbReference type="PROSITE-ProRule" id="PRU00023"/>
    </source>
</evidence>
<dbReference type="InterPro" id="IPR002110">
    <property type="entry name" value="Ankyrin_rpt"/>
</dbReference>
<accession>A0AAT9UPY8</accession>
<evidence type="ECO:0000256" key="1">
    <source>
        <dbReference type="ARBA" id="ARBA00022737"/>
    </source>
</evidence>
<proteinExistence type="predicted"/>
<dbReference type="Gene3D" id="1.25.40.20">
    <property type="entry name" value="Ankyrin repeat-containing domain"/>
    <property type="match status" value="2"/>
</dbReference>
<dbReference type="EMBL" id="OQ865376">
    <property type="protein sequence ID" value="WHV01420.1"/>
    <property type="molecule type" value="Genomic_DNA"/>
</dbReference>
<feature type="repeat" description="ANK" evidence="3">
    <location>
        <begin position="120"/>
        <end position="152"/>
    </location>
</feature>
<dbReference type="InterPro" id="IPR036770">
    <property type="entry name" value="Ankyrin_rpt-contain_sf"/>
</dbReference>
<dbReference type="SUPFAM" id="SSF48403">
    <property type="entry name" value="Ankyrin repeat"/>
    <property type="match status" value="1"/>
</dbReference>
<organism evidence="4">
    <name type="scientific">Condorpox virus</name>
    <dbReference type="NCBI Taxonomy" id="3049970"/>
    <lineage>
        <taxon>Viruses</taxon>
        <taxon>Varidnaviria</taxon>
        <taxon>Bamfordvirae</taxon>
        <taxon>Nucleocytoviricota</taxon>
        <taxon>Pokkesviricetes</taxon>
        <taxon>Chitovirales</taxon>
        <taxon>Poxviridae</taxon>
        <taxon>Chordopoxvirinae</taxon>
        <taxon>Avipoxvirus</taxon>
    </lineage>
</organism>
<evidence type="ECO:0000313" key="4">
    <source>
        <dbReference type="EMBL" id="WHV01420.1"/>
    </source>
</evidence>
<name>A0AAT9UPY8_9POXV</name>
<keyword evidence="2 3" id="KW-0040">ANK repeat</keyword>
<dbReference type="PROSITE" id="PS50088">
    <property type="entry name" value="ANK_REPEAT"/>
    <property type="match status" value="2"/>
</dbReference>